<organism evidence="19 20">
    <name type="scientific">Clostridium scindens (strain JCM 10418 / VPI 12708)</name>
    <dbReference type="NCBI Taxonomy" id="29347"/>
    <lineage>
        <taxon>Bacteria</taxon>
        <taxon>Bacillati</taxon>
        <taxon>Bacillota</taxon>
        <taxon>Clostridia</taxon>
        <taxon>Lachnospirales</taxon>
        <taxon>Lachnospiraceae</taxon>
    </lineage>
</organism>
<comment type="pathway">
    <text evidence="3">Phospholipid metabolism; phosphatidylglycerol biosynthesis; phosphatidylglycerol from CDP-diacylglycerol: step 1/2.</text>
</comment>
<evidence type="ECO:0000256" key="9">
    <source>
        <dbReference type="ARBA" id="ARBA00022692"/>
    </source>
</evidence>
<dbReference type="RefSeq" id="WP_154322891.1">
    <property type="nucleotide sequence ID" value="NZ_CP045695.1"/>
</dbReference>
<keyword evidence="12 18" id="KW-0472">Membrane</keyword>
<evidence type="ECO:0000256" key="11">
    <source>
        <dbReference type="ARBA" id="ARBA00023098"/>
    </source>
</evidence>
<reference evidence="19 20" key="1">
    <citation type="submission" date="2019-08" db="EMBL/GenBank/DDBJ databases">
        <title>In-depth cultivation of the pig gut microbiome towards novel bacterial diversity and tailored functional studies.</title>
        <authorList>
            <person name="Wylensek D."/>
            <person name="Hitch T.C.A."/>
            <person name="Clavel T."/>
        </authorList>
    </citation>
    <scope>NUCLEOTIDE SEQUENCE [LARGE SCALE GENOMIC DNA]</scope>
    <source>
        <strain evidence="19 20">BL-389-WT-3D</strain>
    </source>
</reference>
<evidence type="ECO:0000256" key="2">
    <source>
        <dbReference type="ARBA" id="ARBA00004141"/>
    </source>
</evidence>
<evidence type="ECO:0000256" key="10">
    <source>
        <dbReference type="ARBA" id="ARBA00022989"/>
    </source>
</evidence>
<dbReference type="InterPro" id="IPR004570">
    <property type="entry name" value="Phosphatidylglycerol_P_synth"/>
</dbReference>
<name>A0A844FBY5_CLOSV</name>
<keyword evidence="10 18" id="KW-1133">Transmembrane helix</keyword>
<evidence type="ECO:0000256" key="8">
    <source>
        <dbReference type="ARBA" id="ARBA00022679"/>
    </source>
</evidence>
<comment type="caution">
    <text evidence="19">The sequence shown here is derived from an EMBL/GenBank/DDBJ whole genome shotgun (WGS) entry which is preliminary data.</text>
</comment>
<dbReference type="InterPro" id="IPR050324">
    <property type="entry name" value="CDP-alcohol_PTase-I"/>
</dbReference>
<evidence type="ECO:0000256" key="5">
    <source>
        <dbReference type="ARBA" id="ARBA00013170"/>
    </source>
</evidence>
<dbReference type="GO" id="GO:0008444">
    <property type="term" value="F:CDP-diacylglycerol-glycerol-3-phosphate 3-phosphatidyltransferase activity"/>
    <property type="evidence" value="ECO:0007669"/>
    <property type="project" value="UniProtKB-EC"/>
</dbReference>
<protein>
    <recommendedName>
        <fullName evidence="6">CDP-diacylglycerol--glycerol-3-phosphate 3-phosphatidyltransferase</fullName>
        <ecNumber evidence="5">2.7.8.5</ecNumber>
    </recommendedName>
    <alternativeName>
        <fullName evidence="15">Phosphatidylglycerophosphate synthase</fullName>
    </alternativeName>
</protein>
<comment type="subcellular location">
    <subcellularLocation>
        <location evidence="2">Membrane</location>
        <topology evidence="2">Multi-pass membrane protein</topology>
    </subcellularLocation>
</comment>
<evidence type="ECO:0000256" key="14">
    <source>
        <dbReference type="ARBA" id="ARBA00023264"/>
    </source>
</evidence>
<sequence>MRQDWKREYFSVPNLMGYFRIILIPVYLWLYFNASGTADYVKAAAVIGISGLTDCFDGKIARRFDLITEWGKILDPIADKLTLGAVILSLPFRYPLMRAVVLLYIVKEGYMLIMGGLMMKKGRHMDGAQWYGKVCTAYTYVMIFLLLLIPGLPAMATKAMIGLCCLIMLFTLASYVLFYGRMRKEAGEEESH</sequence>
<evidence type="ECO:0000256" key="13">
    <source>
        <dbReference type="ARBA" id="ARBA00023209"/>
    </source>
</evidence>
<keyword evidence="14" id="KW-1208">Phospholipid metabolism</keyword>
<keyword evidence="8 17" id="KW-0808">Transferase</keyword>
<dbReference type="GO" id="GO:0016020">
    <property type="term" value="C:membrane"/>
    <property type="evidence" value="ECO:0007669"/>
    <property type="project" value="UniProtKB-SubCell"/>
</dbReference>
<evidence type="ECO:0000256" key="3">
    <source>
        <dbReference type="ARBA" id="ARBA00005042"/>
    </source>
</evidence>
<keyword evidence="9 18" id="KW-0812">Transmembrane</keyword>
<dbReference type="PROSITE" id="PS00379">
    <property type="entry name" value="CDP_ALCOHOL_P_TRANSF"/>
    <property type="match status" value="1"/>
</dbReference>
<comment type="function">
    <text evidence="1">This protein catalyzes the committed step to the synthesis of the acidic phospholipids.</text>
</comment>
<dbReference type="PANTHER" id="PTHR14269:SF62">
    <property type="entry name" value="CDP-DIACYLGLYCEROL--GLYCEROL-3-PHOSPHATE 3-PHOSPHATIDYLTRANSFERASE 1, CHLOROPLASTIC"/>
    <property type="match status" value="1"/>
</dbReference>
<comment type="similarity">
    <text evidence="4 17">Belongs to the CDP-alcohol phosphatidyltransferase class-I family.</text>
</comment>
<evidence type="ECO:0000313" key="19">
    <source>
        <dbReference type="EMBL" id="MSS40289.1"/>
    </source>
</evidence>
<evidence type="ECO:0000256" key="16">
    <source>
        <dbReference type="ARBA" id="ARBA00048586"/>
    </source>
</evidence>
<dbReference type="EMBL" id="VUMB01000013">
    <property type="protein sequence ID" value="MSS40289.1"/>
    <property type="molecule type" value="Genomic_DNA"/>
</dbReference>
<dbReference type="EC" id="2.7.8.5" evidence="5"/>
<dbReference type="Gene3D" id="1.20.120.1760">
    <property type="match status" value="1"/>
</dbReference>
<dbReference type="UniPathway" id="UPA00084">
    <property type="reaction ID" value="UER00503"/>
</dbReference>
<evidence type="ECO:0000256" key="18">
    <source>
        <dbReference type="SAM" id="Phobius"/>
    </source>
</evidence>
<dbReference type="PIRSF" id="PIRSF000847">
    <property type="entry name" value="Phos_ph_gly_syn"/>
    <property type="match status" value="1"/>
</dbReference>
<evidence type="ECO:0000256" key="17">
    <source>
        <dbReference type="RuleBase" id="RU003750"/>
    </source>
</evidence>
<dbReference type="InterPro" id="IPR048254">
    <property type="entry name" value="CDP_ALCOHOL_P_TRANSF_CS"/>
</dbReference>
<accession>A0A844FBY5</accession>
<feature type="transmembrane region" description="Helical" evidence="18">
    <location>
        <begin position="96"/>
        <end position="118"/>
    </location>
</feature>
<keyword evidence="11" id="KW-0443">Lipid metabolism</keyword>
<dbReference type="AlphaFoldDB" id="A0A844FBY5"/>
<feature type="transmembrane region" description="Helical" evidence="18">
    <location>
        <begin position="159"/>
        <end position="178"/>
    </location>
</feature>
<evidence type="ECO:0000256" key="15">
    <source>
        <dbReference type="ARBA" id="ARBA00033018"/>
    </source>
</evidence>
<dbReference type="Proteomes" id="UP000462363">
    <property type="component" value="Unassembled WGS sequence"/>
</dbReference>
<comment type="catalytic activity">
    <reaction evidence="16">
        <text>a CDP-1,2-diacyl-sn-glycerol + sn-glycerol 3-phosphate = a 1,2-diacyl-sn-glycero-3-phospho-(1'-sn-glycero-3'-phosphate) + CMP + H(+)</text>
        <dbReference type="Rhea" id="RHEA:12593"/>
        <dbReference type="ChEBI" id="CHEBI:15378"/>
        <dbReference type="ChEBI" id="CHEBI:57597"/>
        <dbReference type="ChEBI" id="CHEBI:58332"/>
        <dbReference type="ChEBI" id="CHEBI:60110"/>
        <dbReference type="ChEBI" id="CHEBI:60377"/>
        <dbReference type="EC" id="2.7.8.5"/>
    </reaction>
</comment>
<evidence type="ECO:0000256" key="6">
    <source>
        <dbReference type="ARBA" id="ARBA00014944"/>
    </source>
</evidence>
<evidence type="ECO:0000256" key="7">
    <source>
        <dbReference type="ARBA" id="ARBA00022516"/>
    </source>
</evidence>
<gene>
    <name evidence="19" type="ORF">FYJ37_07980</name>
</gene>
<evidence type="ECO:0000256" key="4">
    <source>
        <dbReference type="ARBA" id="ARBA00010441"/>
    </source>
</evidence>
<dbReference type="Pfam" id="PF01066">
    <property type="entry name" value="CDP-OH_P_transf"/>
    <property type="match status" value="1"/>
</dbReference>
<keyword evidence="7" id="KW-0444">Lipid biosynthesis</keyword>
<dbReference type="PANTHER" id="PTHR14269">
    <property type="entry name" value="CDP-DIACYLGLYCEROL--GLYCEROL-3-PHOSPHATE 3-PHOSPHATIDYLTRANSFERASE-RELATED"/>
    <property type="match status" value="1"/>
</dbReference>
<feature type="transmembrane region" description="Helical" evidence="18">
    <location>
        <begin position="130"/>
        <end position="153"/>
    </location>
</feature>
<evidence type="ECO:0000313" key="20">
    <source>
        <dbReference type="Proteomes" id="UP000462363"/>
    </source>
</evidence>
<proteinExistence type="inferred from homology"/>
<dbReference type="InterPro" id="IPR000462">
    <property type="entry name" value="CDP-OH_P_trans"/>
</dbReference>
<evidence type="ECO:0000256" key="1">
    <source>
        <dbReference type="ARBA" id="ARBA00003973"/>
    </source>
</evidence>
<keyword evidence="13" id="KW-0594">Phospholipid biosynthesis</keyword>
<evidence type="ECO:0000256" key="12">
    <source>
        <dbReference type="ARBA" id="ARBA00023136"/>
    </source>
</evidence>
<dbReference type="InterPro" id="IPR043130">
    <property type="entry name" value="CDP-OH_PTrfase_TM_dom"/>
</dbReference>
<dbReference type="GO" id="GO:0006655">
    <property type="term" value="P:phosphatidylglycerol biosynthetic process"/>
    <property type="evidence" value="ECO:0007669"/>
    <property type="project" value="UniProtKB-UniPathway"/>
</dbReference>
<feature type="transmembrane region" description="Helical" evidence="18">
    <location>
        <begin position="12"/>
        <end position="32"/>
    </location>
</feature>